<evidence type="ECO:0000256" key="1">
    <source>
        <dbReference type="SAM" id="Phobius"/>
    </source>
</evidence>
<keyword evidence="1" id="KW-1133">Transmembrane helix</keyword>
<dbReference type="AlphaFoldDB" id="A0A0H5SSW1"/>
<protein>
    <submittedName>
        <fullName evidence="2">Putative membrane protein</fullName>
    </submittedName>
</protein>
<evidence type="ECO:0000313" key="3">
    <source>
        <dbReference type="Proteomes" id="UP000236497"/>
    </source>
</evidence>
<dbReference type="Proteomes" id="UP000236497">
    <property type="component" value="Unassembled WGS sequence"/>
</dbReference>
<keyword evidence="1" id="KW-0472">Membrane</keyword>
<dbReference type="EMBL" id="CVTD020000007">
    <property type="protein sequence ID" value="CRZ33393.1"/>
    <property type="molecule type" value="Genomic_DNA"/>
</dbReference>
<evidence type="ECO:0000313" key="2">
    <source>
        <dbReference type="EMBL" id="CRZ33393.1"/>
    </source>
</evidence>
<sequence>MIKKRKIIVVATLLIIAAVAVVLCVGFLTGEKKRDIDGTLVNIRIEQDC</sequence>
<feature type="transmembrane region" description="Helical" evidence="1">
    <location>
        <begin position="7"/>
        <end position="28"/>
    </location>
</feature>
<keyword evidence="1" id="KW-0812">Transmembrane</keyword>
<gene>
    <name evidence="2" type="ORF">HHT355_0179</name>
</gene>
<name>A0A0H5SSW1_HERHM</name>
<keyword evidence="3" id="KW-1185">Reference proteome</keyword>
<organism evidence="2 3">
    <name type="scientific">Herbinix hemicellulosilytica</name>
    <dbReference type="NCBI Taxonomy" id="1564487"/>
    <lineage>
        <taxon>Bacteria</taxon>
        <taxon>Bacillati</taxon>
        <taxon>Bacillota</taxon>
        <taxon>Clostridia</taxon>
        <taxon>Lachnospirales</taxon>
        <taxon>Lachnospiraceae</taxon>
        <taxon>Herbinix</taxon>
    </lineage>
</organism>
<accession>A0A0H5SSW1</accession>
<proteinExistence type="predicted"/>
<reference evidence="2 3" key="1">
    <citation type="submission" date="2015-06" db="EMBL/GenBank/DDBJ databases">
        <authorList>
            <person name="Wibberg Daniel"/>
        </authorList>
    </citation>
    <scope>NUCLEOTIDE SEQUENCE [LARGE SCALE GENOMIC DNA]</scope>
    <source>
        <strain evidence="2 3">T3/55T</strain>
    </source>
</reference>
<dbReference type="RefSeq" id="WP_158245848.1">
    <property type="nucleotide sequence ID" value="NZ_CVTD020000007.1"/>
</dbReference>